<gene>
    <name evidence="3" type="ORF">HPBE_LOCUS20659</name>
</gene>
<proteinExistence type="predicted"/>
<dbReference type="AlphaFoldDB" id="A0A3P8B4R1"/>
<dbReference type="EMBL" id="UZAH01032345">
    <property type="protein sequence ID" value="VDP21232.1"/>
    <property type="molecule type" value="Genomic_DNA"/>
</dbReference>
<organism evidence="3">
    <name type="scientific">Heligmosomoides polygyrus</name>
    <name type="common">Parasitic roundworm</name>
    <dbReference type="NCBI Taxonomy" id="6339"/>
    <lineage>
        <taxon>Eukaryota</taxon>
        <taxon>Metazoa</taxon>
        <taxon>Ecdysozoa</taxon>
        <taxon>Nematoda</taxon>
        <taxon>Chromadorea</taxon>
        <taxon>Rhabditida</taxon>
        <taxon>Rhabditina</taxon>
        <taxon>Rhabditomorpha</taxon>
        <taxon>Strongyloidea</taxon>
        <taxon>Heligmosomidae</taxon>
        <taxon>Heligmosomoides</taxon>
    </lineage>
</organism>
<protein>
    <submittedName>
        <fullName evidence="3">Uncharacterized protein</fullName>
    </submittedName>
</protein>
<keyword evidence="2" id="KW-0812">Transmembrane</keyword>
<feature type="compositionally biased region" description="Basic and acidic residues" evidence="1">
    <location>
        <begin position="200"/>
        <end position="223"/>
    </location>
</feature>
<keyword evidence="2" id="KW-1133">Transmembrane helix</keyword>
<evidence type="ECO:0000256" key="1">
    <source>
        <dbReference type="SAM" id="MobiDB-lite"/>
    </source>
</evidence>
<feature type="region of interest" description="Disordered" evidence="1">
    <location>
        <begin position="197"/>
        <end position="223"/>
    </location>
</feature>
<reference evidence="3" key="1">
    <citation type="submission" date="2018-11" db="EMBL/GenBank/DDBJ databases">
        <authorList>
            <consortium name="Pathogen Informatics"/>
        </authorList>
    </citation>
    <scope>NUCLEOTIDE SEQUENCE [LARGE SCALE GENOMIC DNA]</scope>
</reference>
<sequence>MFALEAHNAYQTSTDTDKKQLLQMKVGGIALSSLVGVAAVFAAKFEQVSSDWSCLGNFTKETINLWFPLALLHHIAALAATSYSYKGLYFLKQLPQYRKKLEAHMKNIPPSERNEIETVKLRSEPFRTEIGEMCVCFWPISDKTKSDILDAGTLVPLRVLALLVDVKRHRRPPNGKLVGVQLVGMYRNEMLAVAFRTKGRSGDKMDEKRSDQEKRASETEEEL</sequence>
<keyword evidence="2" id="KW-0472">Membrane</keyword>
<accession>A0A3P8B4R1</accession>
<name>A0A3P8B4R1_HELPZ</name>
<feature type="transmembrane region" description="Helical" evidence="2">
    <location>
        <begin position="65"/>
        <end position="91"/>
    </location>
</feature>
<evidence type="ECO:0000256" key="2">
    <source>
        <dbReference type="SAM" id="Phobius"/>
    </source>
</evidence>
<evidence type="ECO:0000313" key="3">
    <source>
        <dbReference type="EMBL" id="VDP21232.1"/>
    </source>
</evidence>
<feature type="transmembrane region" description="Helical" evidence="2">
    <location>
        <begin position="26"/>
        <end position="45"/>
    </location>
</feature>